<name>A0A545U2J7_9PROT</name>
<dbReference type="Proteomes" id="UP000315252">
    <property type="component" value="Unassembled WGS sequence"/>
</dbReference>
<feature type="transmembrane region" description="Helical" evidence="1">
    <location>
        <begin position="46"/>
        <end position="62"/>
    </location>
</feature>
<proteinExistence type="predicted"/>
<reference evidence="2 3" key="1">
    <citation type="submission" date="2019-06" db="EMBL/GenBank/DDBJ databases">
        <title>Whole genome sequence for Rhodospirillaceae sp. R148.</title>
        <authorList>
            <person name="Wang G."/>
        </authorList>
    </citation>
    <scope>NUCLEOTIDE SEQUENCE [LARGE SCALE GENOMIC DNA]</scope>
    <source>
        <strain evidence="2 3">R148</strain>
    </source>
</reference>
<protein>
    <submittedName>
        <fullName evidence="2">Uncharacterized protein</fullName>
    </submittedName>
</protein>
<keyword evidence="1" id="KW-0812">Transmembrane</keyword>
<gene>
    <name evidence="2" type="ORF">FKG95_03310</name>
</gene>
<keyword evidence="3" id="KW-1185">Reference proteome</keyword>
<evidence type="ECO:0000313" key="3">
    <source>
        <dbReference type="Proteomes" id="UP000315252"/>
    </source>
</evidence>
<accession>A0A545U2J7</accession>
<feature type="transmembrane region" description="Helical" evidence="1">
    <location>
        <begin position="102"/>
        <end position="121"/>
    </location>
</feature>
<dbReference type="AlphaFoldDB" id="A0A545U2J7"/>
<comment type="caution">
    <text evidence="2">The sequence shown here is derived from an EMBL/GenBank/DDBJ whole genome shotgun (WGS) entry which is preliminary data.</text>
</comment>
<organism evidence="2 3">
    <name type="scientific">Denitrobaculum tricleocarpae</name>
    <dbReference type="NCBI Taxonomy" id="2591009"/>
    <lineage>
        <taxon>Bacteria</taxon>
        <taxon>Pseudomonadati</taxon>
        <taxon>Pseudomonadota</taxon>
        <taxon>Alphaproteobacteria</taxon>
        <taxon>Rhodospirillales</taxon>
        <taxon>Rhodospirillaceae</taxon>
        <taxon>Denitrobaculum</taxon>
    </lineage>
</organism>
<evidence type="ECO:0000256" key="1">
    <source>
        <dbReference type="SAM" id="Phobius"/>
    </source>
</evidence>
<evidence type="ECO:0000313" key="2">
    <source>
        <dbReference type="EMBL" id="TQV83633.1"/>
    </source>
</evidence>
<keyword evidence="1" id="KW-0472">Membrane</keyword>
<feature type="transmembrane region" description="Helical" evidence="1">
    <location>
        <begin position="74"/>
        <end position="96"/>
    </location>
</feature>
<dbReference type="RefSeq" id="WP_142894870.1">
    <property type="nucleotide sequence ID" value="NZ_ML660052.1"/>
</dbReference>
<dbReference type="EMBL" id="VHSH01000001">
    <property type="protein sequence ID" value="TQV83633.1"/>
    <property type="molecule type" value="Genomic_DNA"/>
</dbReference>
<sequence>MTRYKSLLVTLAVCQAVTGGVMYAMPELFVLRLDFRADQVVEIERNVRWVILLLALFTFLILKMETPRQKRWTHLALGALWLAVVVISIIEVNFGYVELSNLFWFLSGAFCLSHTLLATSLKN</sequence>
<feature type="transmembrane region" description="Helical" evidence="1">
    <location>
        <begin position="7"/>
        <end position="26"/>
    </location>
</feature>
<keyword evidence="1" id="KW-1133">Transmembrane helix</keyword>